<dbReference type="AlphaFoldDB" id="L7JZY5"/>
<reference evidence="1 2" key="1">
    <citation type="journal article" date="2012" name="PLoS Pathog.">
        <title>The genome of the obligate intracellular parasite Trachipleistophora hominis: new insights into microsporidian genome dynamics and reductive evolution.</title>
        <authorList>
            <person name="Heinz E."/>
            <person name="Williams T.A."/>
            <person name="Nakjang S."/>
            <person name="Noel C.J."/>
            <person name="Swan D.C."/>
            <person name="Goldberg A.V."/>
            <person name="Harris S.R."/>
            <person name="Weinmaier T."/>
            <person name="Markert S."/>
            <person name="Becher D."/>
            <person name="Bernhardt J."/>
            <person name="Dagan T."/>
            <person name="Hacker C."/>
            <person name="Lucocq J.M."/>
            <person name="Schweder T."/>
            <person name="Rattei T."/>
            <person name="Hall N."/>
            <person name="Hirt R.P."/>
            <person name="Embley T.M."/>
        </authorList>
    </citation>
    <scope>NUCLEOTIDE SEQUENCE [LARGE SCALE GENOMIC DNA]</scope>
</reference>
<proteinExistence type="predicted"/>
<keyword evidence="1" id="KW-0012">Acyltransferase</keyword>
<name>L7JZY5_TRAHO</name>
<dbReference type="HOGENOM" id="CLU_2851314_0_0_1"/>
<keyword evidence="2" id="KW-1185">Reference proteome</keyword>
<dbReference type="Gene3D" id="3.40.630.30">
    <property type="match status" value="1"/>
</dbReference>
<protein>
    <submittedName>
        <fullName evidence="1">Subunit of the major N alpha-acetyltransferase</fullName>
        <ecNumber evidence="1">2.3.1.88</ecNumber>
    </submittedName>
</protein>
<keyword evidence="1" id="KW-0808">Transferase</keyword>
<dbReference type="EC" id="2.3.1.88" evidence="1"/>
<evidence type="ECO:0000313" key="1">
    <source>
        <dbReference type="EMBL" id="ELQ76312.1"/>
    </source>
</evidence>
<accession>L7JZY5</accession>
<dbReference type="OrthoDB" id="25586at2759"/>
<dbReference type="InParanoid" id="L7JZY5"/>
<organism evidence="1 2">
    <name type="scientific">Trachipleistophora hominis</name>
    <name type="common">Microsporidian parasite</name>
    <dbReference type="NCBI Taxonomy" id="72359"/>
    <lineage>
        <taxon>Eukaryota</taxon>
        <taxon>Fungi</taxon>
        <taxon>Fungi incertae sedis</taxon>
        <taxon>Microsporidia</taxon>
        <taxon>Pleistophoridae</taxon>
        <taxon>Trachipleistophora</taxon>
    </lineage>
</organism>
<dbReference type="EMBL" id="JH993856">
    <property type="protein sequence ID" value="ELQ76312.1"/>
    <property type="molecule type" value="Genomic_DNA"/>
</dbReference>
<gene>
    <name evidence="1" type="ORF">THOM_0714</name>
</gene>
<sequence>MHVFINNNSNSKVTLCVRVSNYRAVKFYVGRFNGVIKYVVRNYYENGDDAYFIVIEGKCCCGGED</sequence>
<dbReference type="GO" id="GO:0016746">
    <property type="term" value="F:acyltransferase activity"/>
    <property type="evidence" value="ECO:0007669"/>
    <property type="project" value="UniProtKB-KW"/>
</dbReference>
<dbReference type="STRING" id="72359.L7JZY5"/>
<dbReference type="VEuPathDB" id="MicrosporidiaDB:THOM_0714"/>
<evidence type="ECO:0000313" key="2">
    <source>
        <dbReference type="Proteomes" id="UP000011185"/>
    </source>
</evidence>
<dbReference type="Proteomes" id="UP000011185">
    <property type="component" value="Unassembled WGS sequence"/>
</dbReference>